<accession>A0A0H4T9N7</accession>
<name>A0A0H4T9N7_9BACT</name>
<sequence length="368" mass="38144">MNALRARRLLGGLVPAAIVALTACSESTPFDPVLLSQNTDEIINALDNSPAMQSMDVLGEKMTVGAPGMGAPSLVAATLPNVTRAARGFPAWATQRLAALEATVPAFSVSAPEAVIPTAALGKTFTYNTTTNSYELSNRTGAPSNGVRFILYAVNPVTHTVVTPLNEVGYVDLLDESAGATLQLHLKAYITASGSTPLIDYTASATIQGTPTSPTGATVTASGHVSDGTTTVEFDLSQTFSTTSGINVKYTLAVPEKDVEVTFEATFTLTQQATVTLTVKHAGNTTVVAASGTQASITGTIKHNGDLVINITGSATNPVFTDASGNQLTAEQIAALKKLFDFTDKLLEHVDEMLAPAHALLGIAAFFA</sequence>
<dbReference type="AlphaFoldDB" id="A0A0H4T9N7"/>
<protein>
    <recommendedName>
        <fullName evidence="2">Lipoprotein</fullName>
    </recommendedName>
</protein>
<dbReference type="EMBL" id="KT007046">
    <property type="protein sequence ID" value="AKQ04638.1"/>
    <property type="molecule type" value="Genomic_DNA"/>
</dbReference>
<organism evidence="1">
    <name type="scientific">uncultured Gemmatimonadetes bacterium Rifle_16ft_4_minimus_7</name>
    <dbReference type="NCBI Taxonomy" id="1665098"/>
    <lineage>
        <taxon>Bacteria</taxon>
        <taxon>Pseudomonadati</taxon>
        <taxon>Gemmatimonadota</taxon>
        <taxon>environmental samples</taxon>
    </lineage>
</organism>
<proteinExistence type="predicted"/>
<evidence type="ECO:0000313" key="1">
    <source>
        <dbReference type="EMBL" id="AKQ04638.1"/>
    </source>
</evidence>
<evidence type="ECO:0008006" key="2">
    <source>
        <dbReference type="Google" id="ProtNLM"/>
    </source>
</evidence>
<reference evidence="1" key="1">
    <citation type="journal article" date="2015" name="ISME J.">
        <title>Aquifer environment selects for microbial species cohorts in sediment and groundwater.</title>
        <authorList>
            <person name="Hug L.A."/>
            <person name="Thomas B.C."/>
            <person name="Brown C.T."/>
            <person name="Frischkorn K.R."/>
            <person name="Williams K.H."/>
            <person name="Tringe S.G."/>
            <person name="Banfield J.F."/>
        </authorList>
    </citation>
    <scope>NUCLEOTIDE SEQUENCE</scope>
</reference>
<dbReference type="PROSITE" id="PS51257">
    <property type="entry name" value="PROKAR_LIPOPROTEIN"/>
    <property type="match status" value="1"/>
</dbReference>